<evidence type="ECO:0000313" key="2">
    <source>
        <dbReference type="Proteomes" id="UP000828251"/>
    </source>
</evidence>
<proteinExistence type="predicted"/>
<sequence>MKERTDGCSGFVKKVRTIERVRKKACGSTEVELDGMFRWMQEMIPVLQEFVRINGLSEPNYPLDMFGPISAQHVEEGVGANFEEEGAAQEYPRMEDEYEATFQP</sequence>
<organism evidence="1 2">
    <name type="scientific">Gossypium stocksii</name>
    <dbReference type="NCBI Taxonomy" id="47602"/>
    <lineage>
        <taxon>Eukaryota</taxon>
        <taxon>Viridiplantae</taxon>
        <taxon>Streptophyta</taxon>
        <taxon>Embryophyta</taxon>
        <taxon>Tracheophyta</taxon>
        <taxon>Spermatophyta</taxon>
        <taxon>Magnoliopsida</taxon>
        <taxon>eudicotyledons</taxon>
        <taxon>Gunneridae</taxon>
        <taxon>Pentapetalae</taxon>
        <taxon>rosids</taxon>
        <taxon>malvids</taxon>
        <taxon>Malvales</taxon>
        <taxon>Malvaceae</taxon>
        <taxon>Malvoideae</taxon>
        <taxon>Gossypium</taxon>
    </lineage>
</organism>
<dbReference type="OrthoDB" id="10390129at2759"/>
<dbReference type="Proteomes" id="UP000828251">
    <property type="component" value="Unassembled WGS sequence"/>
</dbReference>
<evidence type="ECO:0000313" key="1">
    <source>
        <dbReference type="EMBL" id="KAH1072951.1"/>
    </source>
</evidence>
<keyword evidence="2" id="KW-1185">Reference proteome</keyword>
<dbReference type="EMBL" id="JAIQCV010000008">
    <property type="protein sequence ID" value="KAH1072951.1"/>
    <property type="molecule type" value="Genomic_DNA"/>
</dbReference>
<reference evidence="1 2" key="1">
    <citation type="journal article" date="2021" name="Plant Biotechnol. J.">
        <title>Multi-omics assisted identification of the key and species-specific regulatory components of drought-tolerant mechanisms in Gossypium stocksii.</title>
        <authorList>
            <person name="Yu D."/>
            <person name="Ke L."/>
            <person name="Zhang D."/>
            <person name="Wu Y."/>
            <person name="Sun Y."/>
            <person name="Mei J."/>
            <person name="Sun J."/>
            <person name="Sun Y."/>
        </authorList>
    </citation>
    <scope>NUCLEOTIDE SEQUENCE [LARGE SCALE GENOMIC DNA]</scope>
    <source>
        <strain evidence="2">cv. E1</strain>
        <tissue evidence="1">Leaf</tissue>
    </source>
</reference>
<comment type="caution">
    <text evidence="1">The sequence shown here is derived from an EMBL/GenBank/DDBJ whole genome shotgun (WGS) entry which is preliminary data.</text>
</comment>
<accession>A0A9D3V7A6</accession>
<gene>
    <name evidence="1" type="ORF">J1N35_025279</name>
</gene>
<protein>
    <submittedName>
        <fullName evidence="1">Uncharacterized protein</fullName>
    </submittedName>
</protein>
<name>A0A9D3V7A6_9ROSI</name>
<dbReference type="AlphaFoldDB" id="A0A9D3V7A6"/>